<keyword evidence="1" id="KW-0175">Coiled coil</keyword>
<comment type="caution">
    <text evidence="2">The sequence shown here is derived from an EMBL/GenBank/DDBJ whole genome shotgun (WGS) entry which is preliminary data.</text>
</comment>
<organism evidence="2 3">
    <name type="scientific">Favolaschia claudopus</name>
    <dbReference type="NCBI Taxonomy" id="2862362"/>
    <lineage>
        <taxon>Eukaryota</taxon>
        <taxon>Fungi</taxon>
        <taxon>Dikarya</taxon>
        <taxon>Basidiomycota</taxon>
        <taxon>Agaricomycotina</taxon>
        <taxon>Agaricomycetes</taxon>
        <taxon>Agaricomycetidae</taxon>
        <taxon>Agaricales</taxon>
        <taxon>Marasmiineae</taxon>
        <taxon>Mycenaceae</taxon>
        <taxon>Favolaschia</taxon>
    </lineage>
</organism>
<name>A0AAW0B7Y9_9AGAR</name>
<evidence type="ECO:0000313" key="3">
    <source>
        <dbReference type="Proteomes" id="UP001362999"/>
    </source>
</evidence>
<dbReference type="EMBL" id="JAWWNJ010000037">
    <property type="protein sequence ID" value="KAK7022315.1"/>
    <property type="molecule type" value="Genomic_DNA"/>
</dbReference>
<dbReference type="Gene3D" id="3.80.10.10">
    <property type="entry name" value="Ribonuclease Inhibitor"/>
    <property type="match status" value="1"/>
</dbReference>
<evidence type="ECO:0008006" key="4">
    <source>
        <dbReference type="Google" id="ProtNLM"/>
    </source>
</evidence>
<sequence length="463" mass="51850">MTIGILVADSAASSISAKYTSPTLTTMLSDSQLLNHIEELTSAIEHQKDLLRNLERSRSNARRALNAICSPIIARLPIEILSVIFEFCPERIQDEYVLTNILSAPLLLLRVCRLWRDIVLSSPCFWNTVAFNSRSWDGHYLDASFIAKWLGRARALPLHLRLSSSIVGDVNAQDVIKHHAAQVQTLSLIGSLAVGSLADQLTLFSSSLRTLDISGSHGVFIFDCLESIRSAPLLSELCIGYLERSSYGSQPTMVILGSLKKLRFEHKELLPFSSQILRFLTLPALENLHLSYGLKHNHVHDTSEADLCNFFFLSPPSLLSLDINGLRDWENELAYLRFIPSLTDLSVECDNHSAASSVLAKMVAGTDVLPNLQRFTMRNSMLDGCLPGGYDDLRGFLVHCRRRRPALLLLRLAFPLIEEDVPLLHCLSNLPRYTEGRELHVHIGPDLYSTRFKCLCSNCCRVR</sequence>
<evidence type="ECO:0000313" key="2">
    <source>
        <dbReference type="EMBL" id="KAK7022315.1"/>
    </source>
</evidence>
<proteinExistence type="predicted"/>
<gene>
    <name evidence="2" type="ORF">R3P38DRAFT_2960454</name>
</gene>
<reference evidence="2 3" key="1">
    <citation type="journal article" date="2024" name="J Genomics">
        <title>Draft genome sequencing and assembly of Favolaschia claudopus CIRM-BRFM 2984 isolated from oak limbs.</title>
        <authorList>
            <person name="Navarro D."/>
            <person name="Drula E."/>
            <person name="Chaduli D."/>
            <person name="Cazenave R."/>
            <person name="Ahrendt S."/>
            <person name="Wang J."/>
            <person name="Lipzen A."/>
            <person name="Daum C."/>
            <person name="Barry K."/>
            <person name="Grigoriev I.V."/>
            <person name="Favel A."/>
            <person name="Rosso M.N."/>
            <person name="Martin F."/>
        </authorList>
    </citation>
    <scope>NUCLEOTIDE SEQUENCE [LARGE SCALE GENOMIC DNA]</scope>
    <source>
        <strain evidence="2 3">CIRM-BRFM 2984</strain>
    </source>
</reference>
<protein>
    <recommendedName>
        <fullName evidence="4">F-box domain-containing protein</fullName>
    </recommendedName>
</protein>
<evidence type="ECO:0000256" key="1">
    <source>
        <dbReference type="SAM" id="Coils"/>
    </source>
</evidence>
<keyword evidence="3" id="KW-1185">Reference proteome</keyword>
<feature type="coiled-coil region" evidence="1">
    <location>
        <begin position="37"/>
        <end position="64"/>
    </location>
</feature>
<dbReference type="InterPro" id="IPR032675">
    <property type="entry name" value="LRR_dom_sf"/>
</dbReference>
<dbReference type="SUPFAM" id="SSF52047">
    <property type="entry name" value="RNI-like"/>
    <property type="match status" value="1"/>
</dbReference>
<dbReference type="AlphaFoldDB" id="A0AAW0B7Y9"/>
<dbReference type="Proteomes" id="UP001362999">
    <property type="component" value="Unassembled WGS sequence"/>
</dbReference>
<accession>A0AAW0B7Y9</accession>